<dbReference type="GO" id="GO:0043190">
    <property type="term" value="C:ATP-binding cassette (ABC) transporter complex"/>
    <property type="evidence" value="ECO:0007669"/>
    <property type="project" value="InterPro"/>
</dbReference>
<evidence type="ECO:0000256" key="4">
    <source>
        <dbReference type="ARBA" id="ARBA00022729"/>
    </source>
</evidence>
<evidence type="ECO:0000313" key="7">
    <source>
        <dbReference type="EMBL" id="KEJ89063.1"/>
    </source>
</evidence>
<dbReference type="Proteomes" id="UP000027734">
    <property type="component" value="Unassembled WGS sequence"/>
</dbReference>
<dbReference type="PIRSF" id="PIRSF002741">
    <property type="entry name" value="MppA"/>
    <property type="match status" value="1"/>
</dbReference>
<reference evidence="7 8" key="1">
    <citation type="submission" date="2014-01" db="EMBL/GenBank/DDBJ databases">
        <title>Sulfitobacter donghicola JCM 14565 Genome Sequencing.</title>
        <authorList>
            <person name="Lai Q."/>
            <person name="Hong Z."/>
        </authorList>
    </citation>
    <scope>NUCLEOTIDE SEQUENCE [LARGE SCALE GENOMIC DNA]</scope>
    <source>
        <strain evidence="7 8">JCM 14565</strain>
    </source>
</reference>
<dbReference type="Gene3D" id="3.10.105.10">
    <property type="entry name" value="Dipeptide-binding Protein, Domain 3"/>
    <property type="match status" value="1"/>
</dbReference>
<dbReference type="AlphaFoldDB" id="A0A073IFG0"/>
<dbReference type="STRING" id="1300350.Z948_1080"/>
<dbReference type="eggNOG" id="COG0747">
    <property type="taxonomic scope" value="Bacteria"/>
</dbReference>
<dbReference type="InterPro" id="IPR039424">
    <property type="entry name" value="SBP_5"/>
</dbReference>
<evidence type="ECO:0000256" key="2">
    <source>
        <dbReference type="ARBA" id="ARBA00005695"/>
    </source>
</evidence>
<dbReference type="PANTHER" id="PTHR30290:SF9">
    <property type="entry name" value="OLIGOPEPTIDE-BINDING PROTEIN APPA"/>
    <property type="match status" value="1"/>
</dbReference>
<evidence type="ECO:0000256" key="3">
    <source>
        <dbReference type="ARBA" id="ARBA00022448"/>
    </source>
</evidence>
<organism evidence="7 8">
    <name type="scientific">Sulfitobacter donghicola DSW-25 = KCTC 12864 = JCM 14565</name>
    <dbReference type="NCBI Taxonomy" id="1300350"/>
    <lineage>
        <taxon>Bacteria</taxon>
        <taxon>Pseudomonadati</taxon>
        <taxon>Pseudomonadota</taxon>
        <taxon>Alphaproteobacteria</taxon>
        <taxon>Rhodobacterales</taxon>
        <taxon>Roseobacteraceae</taxon>
        <taxon>Sulfitobacter</taxon>
    </lineage>
</organism>
<dbReference type="EMBL" id="JAMC01000004">
    <property type="protein sequence ID" value="KEJ89063.1"/>
    <property type="molecule type" value="Genomic_DNA"/>
</dbReference>
<evidence type="ECO:0000256" key="1">
    <source>
        <dbReference type="ARBA" id="ARBA00004418"/>
    </source>
</evidence>
<dbReference type="Gene3D" id="3.40.190.10">
    <property type="entry name" value="Periplasmic binding protein-like II"/>
    <property type="match status" value="1"/>
</dbReference>
<sequence>MKIRPKTIAKGAMRSALLATCFALAAPAFAQDTTLNVAQRQDPQNLDPIDTFRLSWGSIGSNVFDGLVLRGEDLELQPGLATGWEFLDDETRIRFTLREGVEFHNGEPFNAEAVKYTFDRLLGEEGEKGPQRSNYTSISEVVVVDEFTVDFMMERPDPVLITKLAGYGAMIVPPKYIQEVGEEAFDMKPVGTGPFSVVEYTPTVGVTLAKSDNYWNGEAQVDAVNIRFISEDATRMAELLSGGVDIALNIPTPSVETIQNNADVDLVAVDGPTVVLTRFNTASGITADPRVRQAISMAVDRETIVKALLGGLASPISSAQGAKSFGNDPALEAYPFDPEAAKALLAEAGVEPGTEITLDMPNNDETFREVAQVISAFLGQVGLNVNIRTHERGVYFNDIIENGKTGEIFYYGWGGWTFDFDNTAYLLYHSGERYNPYVEDAKLDELLDAQRLTYDRDVREAALQEVARYAREQALDLPLYNTSTIYGVNTRVEGFDPAPDDRARYMSVTLD</sequence>
<dbReference type="Gene3D" id="3.90.76.10">
    <property type="entry name" value="Dipeptide-binding Protein, Domain 1"/>
    <property type="match status" value="1"/>
</dbReference>
<dbReference type="SUPFAM" id="SSF53850">
    <property type="entry name" value="Periplasmic binding protein-like II"/>
    <property type="match status" value="1"/>
</dbReference>
<keyword evidence="8" id="KW-1185">Reference proteome</keyword>
<dbReference type="PANTHER" id="PTHR30290">
    <property type="entry name" value="PERIPLASMIC BINDING COMPONENT OF ABC TRANSPORTER"/>
    <property type="match status" value="1"/>
</dbReference>
<dbReference type="Pfam" id="PF00496">
    <property type="entry name" value="SBP_bac_5"/>
    <property type="match status" value="1"/>
</dbReference>
<accession>A0A073IFG0</accession>
<feature type="chain" id="PRO_5001689668" evidence="5">
    <location>
        <begin position="31"/>
        <end position="511"/>
    </location>
</feature>
<comment type="similarity">
    <text evidence="2">Belongs to the bacterial solute-binding protein 5 family.</text>
</comment>
<dbReference type="RefSeq" id="WP_025058520.1">
    <property type="nucleotide sequence ID" value="NZ_JAMC01000004.1"/>
</dbReference>
<evidence type="ECO:0000259" key="6">
    <source>
        <dbReference type="Pfam" id="PF00496"/>
    </source>
</evidence>
<keyword evidence="4 5" id="KW-0732">Signal</keyword>
<dbReference type="GO" id="GO:0015833">
    <property type="term" value="P:peptide transport"/>
    <property type="evidence" value="ECO:0007669"/>
    <property type="project" value="TreeGrafter"/>
</dbReference>
<dbReference type="OrthoDB" id="9803988at2"/>
<evidence type="ECO:0000313" key="8">
    <source>
        <dbReference type="Proteomes" id="UP000027734"/>
    </source>
</evidence>
<proteinExistence type="inferred from homology"/>
<comment type="subcellular location">
    <subcellularLocation>
        <location evidence="1">Periplasm</location>
    </subcellularLocation>
</comment>
<feature type="signal peptide" evidence="5">
    <location>
        <begin position="1"/>
        <end position="30"/>
    </location>
</feature>
<keyword evidence="3" id="KW-0813">Transport</keyword>
<dbReference type="InterPro" id="IPR000914">
    <property type="entry name" value="SBP_5_dom"/>
</dbReference>
<comment type="caution">
    <text evidence="7">The sequence shown here is derived from an EMBL/GenBank/DDBJ whole genome shotgun (WGS) entry which is preliminary data.</text>
</comment>
<dbReference type="GO" id="GO:0030288">
    <property type="term" value="C:outer membrane-bounded periplasmic space"/>
    <property type="evidence" value="ECO:0007669"/>
    <property type="project" value="UniProtKB-ARBA"/>
</dbReference>
<protein>
    <submittedName>
        <fullName evidence="7">Peptide ABC transporter substrate-binding protein</fullName>
    </submittedName>
</protein>
<gene>
    <name evidence="7" type="ORF">DSW25_12605</name>
</gene>
<dbReference type="GO" id="GO:1904680">
    <property type="term" value="F:peptide transmembrane transporter activity"/>
    <property type="evidence" value="ECO:0007669"/>
    <property type="project" value="TreeGrafter"/>
</dbReference>
<name>A0A073IFG0_9RHOB</name>
<feature type="domain" description="Solute-binding protein family 5" evidence="6">
    <location>
        <begin position="75"/>
        <end position="433"/>
    </location>
</feature>
<dbReference type="InterPro" id="IPR030678">
    <property type="entry name" value="Peptide/Ni-bd"/>
</dbReference>
<evidence type="ECO:0000256" key="5">
    <source>
        <dbReference type="SAM" id="SignalP"/>
    </source>
</evidence>